<comment type="similarity">
    <text evidence="3">In the C-terminal section; belongs to the class-I pyridoxal-phosphate-dependent aminotransferase family.</text>
</comment>
<evidence type="ECO:0000313" key="17">
    <source>
        <dbReference type="Proteomes" id="UP000294919"/>
    </source>
</evidence>
<evidence type="ECO:0000256" key="8">
    <source>
        <dbReference type="ARBA" id="ARBA00022898"/>
    </source>
</evidence>
<dbReference type="InterPro" id="IPR015421">
    <property type="entry name" value="PyrdxlP-dep_Trfase_major"/>
</dbReference>
<keyword evidence="11" id="KW-0238">DNA-binding</keyword>
<keyword evidence="12 14" id="KW-0472">Membrane</keyword>
<dbReference type="GO" id="GO:1901605">
    <property type="term" value="P:alpha-amino acid metabolic process"/>
    <property type="evidence" value="ECO:0007669"/>
    <property type="project" value="TreeGrafter"/>
</dbReference>
<dbReference type="GO" id="GO:0008483">
    <property type="term" value="F:transaminase activity"/>
    <property type="evidence" value="ECO:0007669"/>
    <property type="project" value="UniProtKB-KW"/>
</dbReference>
<evidence type="ECO:0000256" key="13">
    <source>
        <dbReference type="ARBA" id="ARBA00023163"/>
    </source>
</evidence>
<evidence type="ECO:0000256" key="7">
    <source>
        <dbReference type="ARBA" id="ARBA00022692"/>
    </source>
</evidence>
<accession>A0A4R2KUH3</accession>
<feature type="domain" description="Aminotransferase class I/classII large" evidence="15">
    <location>
        <begin position="2"/>
        <end position="287"/>
    </location>
</feature>
<sequence>MIRLGTGELSPELFPRKKMQSVFQSISDKIGSLGYLEPKGLLPLTKIISAYLKKHGVDVSPDCILIVSGALQALQLISIGILQPGSTIFVEKPSYIKSLSVFQSTGMKLTGLSMDEYGIRVNEIKRSNKNTTLLYTIPTFHNPTGIIMPEERRNKIITICEKERVPIIEDDVYRELWLDELPPKPLKSKDKNGSVLYLGSISKTLAPWFRIGWLVGPEPVVNRLGDIKMQTDYGSSSLSQWALAEWMASGLYEENILEVREKLRIRRQVALNALERNFSDIAIWNKPKGGFRASLPVVDANIFILGVALASFFWFTGITTIASVFRNNINIKVMRWINLICGGVMIYYGLKLVYTFIVMIR</sequence>
<evidence type="ECO:0000256" key="6">
    <source>
        <dbReference type="ARBA" id="ARBA00022679"/>
    </source>
</evidence>
<keyword evidence="10" id="KW-0805">Transcription regulation</keyword>
<keyword evidence="8" id="KW-0663">Pyridoxal phosphate</keyword>
<feature type="transmembrane region" description="Helical" evidence="14">
    <location>
        <begin position="302"/>
        <end position="325"/>
    </location>
</feature>
<keyword evidence="6" id="KW-0808">Transferase</keyword>
<evidence type="ECO:0000256" key="12">
    <source>
        <dbReference type="ARBA" id="ARBA00023136"/>
    </source>
</evidence>
<dbReference type="AlphaFoldDB" id="A0A4R2KUH3"/>
<dbReference type="GO" id="GO:0006865">
    <property type="term" value="P:amino acid transport"/>
    <property type="evidence" value="ECO:0007669"/>
    <property type="project" value="InterPro"/>
</dbReference>
<evidence type="ECO:0000256" key="1">
    <source>
        <dbReference type="ARBA" id="ARBA00001933"/>
    </source>
</evidence>
<evidence type="ECO:0000256" key="11">
    <source>
        <dbReference type="ARBA" id="ARBA00023125"/>
    </source>
</evidence>
<dbReference type="InterPro" id="IPR015424">
    <property type="entry name" value="PyrdxlP-dep_Trfase"/>
</dbReference>
<evidence type="ECO:0000256" key="5">
    <source>
        <dbReference type="ARBA" id="ARBA00022576"/>
    </source>
</evidence>
<evidence type="ECO:0000256" key="4">
    <source>
        <dbReference type="ARBA" id="ARBA00022475"/>
    </source>
</evidence>
<name>A0A4R2KUH3_9FIRM</name>
<dbReference type="Pfam" id="PF01810">
    <property type="entry name" value="LysE"/>
    <property type="match status" value="1"/>
</dbReference>
<evidence type="ECO:0000313" key="16">
    <source>
        <dbReference type="EMBL" id="TCO77463.1"/>
    </source>
</evidence>
<keyword evidence="9 14" id="KW-1133">Transmembrane helix</keyword>
<dbReference type="GO" id="GO:0030170">
    <property type="term" value="F:pyridoxal phosphate binding"/>
    <property type="evidence" value="ECO:0007669"/>
    <property type="project" value="InterPro"/>
</dbReference>
<dbReference type="GO" id="GO:0003677">
    <property type="term" value="F:DNA binding"/>
    <property type="evidence" value="ECO:0007669"/>
    <property type="project" value="UniProtKB-KW"/>
</dbReference>
<dbReference type="CDD" id="cd00609">
    <property type="entry name" value="AAT_like"/>
    <property type="match status" value="1"/>
</dbReference>
<dbReference type="EMBL" id="SLWV01000006">
    <property type="protein sequence ID" value="TCO77463.1"/>
    <property type="molecule type" value="Genomic_DNA"/>
</dbReference>
<dbReference type="PANTHER" id="PTHR42790:SF17">
    <property type="entry name" value="TRANSCRIPTIONAL REGULATOR, GNTR FAMILY"/>
    <property type="match status" value="1"/>
</dbReference>
<evidence type="ECO:0000256" key="3">
    <source>
        <dbReference type="ARBA" id="ARBA00005384"/>
    </source>
</evidence>
<keyword evidence="17" id="KW-1185">Reference proteome</keyword>
<dbReference type="SUPFAM" id="SSF53383">
    <property type="entry name" value="PLP-dependent transferases"/>
    <property type="match status" value="1"/>
</dbReference>
<proteinExistence type="inferred from homology"/>
<dbReference type="InterPro" id="IPR004839">
    <property type="entry name" value="Aminotransferase_I/II_large"/>
</dbReference>
<evidence type="ECO:0000256" key="9">
    <source>
        <dbReference type="ARBA" id="ARBA00022989"/>
    </source>
</evidence>
<comment type="cofactor">
    <cofactor evidence="1">
        <name>pyridoxal 5'-phosphate</name>
        <dbReference type="ChEBI" id="CHEBI:597326"/>
    </cofactor>
</comment>
<evidence type="ECO:0000259" key="15">
    <source>
        <dbReference type="Pfam" id="PF00155"/>
    </source>
</evidence>
<keyword evidence="13" id="KW-0804">Transcription</keyword>
<organism evidence="16 17">
    <name type="scientific">Marinisporobacter balticus</name>
    <dbReference type="NCBI Taxonomy" id="2018667"/>
    <lineage>
        <taxon>Bacteria</taxon>
        <taxon>Bacillati</taxon>
        <taxon>Bacillota</taxon>
        <taxon>Clostridia</taxon>
        <taxon>Peptostreptococcales</taxon>
        <taxon>Thermotaleaceae</taxon>
        <taxon>Marinisporobacter</taxon>
    </lineage>
</organism>
<dbReference type="Pfam" id="PF00155">
    <property type="entry name" value="Aminotran_1_2"/>
    <property type="match status" value="1"/>
</dbReference>
<dbReference type="FunFam" id="3.40.640.10:FF:000023">
    <property type="entry name" value="Transcriptional regulator, GntR family"/>
    <property type="match status" value="1"/>
</dbReference>
<dbReference type="GO" id="GO:0005886">
    <property type="term" value="C:plasma membrane"/>
    <property type="evidence" value="ECO:0007669"/>
    <property type="project" value="UniProtKB-SubCell"/>
</dbReference>
<reference evidence="16 17" key="1">
    <citation type="submission" date="2019-03" db="EMBL/GenBank/DDBJ databases">
        <title>Genomic Encyclopedia of Type Strains, Phase IV (KMG-IV): sequencing the most valuable type-strain genomes for metagenomic binning, comparative biology and taxonomic classification.</title>
        <authorList>
            <person name="Goeker M."/>
        </authorList>
    </citation>
    <scope>NUCLEOTIDE SEQUENCE [LARGE SCALE GENOMIC DNA]</scope>
    <source>
        <strain evidence="16 17">DSM 102940</strain>
    </source>
</reference>
<comment type="caution">
    <text evidence="16">The sequence shown here is derived from an EMBL/GenBank/DDBJ whole genome shotgun (WGS) entry which is preliminary data.</text>
</comment>
<dbReference type="InterPro" id="IPR050859">
    <property type="entry name" value="Class-I_PLP-dep_aminotransf"/>
</dbReference>
<keyword evidence="4" id="KW-1003">Cell membrane</keyword>
<dbReference type="InterPro" id="IPR001123">
    <property type="entry name" value="LeuE-type"/>
</dbReference>
<keyword evidence="5" id="KW-0032">Aminotransferase</keyword>
<dbReference type="PANTHER" id="PTHR42790">
    <property type="entry name" value="AMINOTRANSFERASE"/>
    <property type="match status" value="1"/>
</dbReference>
<protein>
    <submittedName>
        <fullName evidence="16">LysE type translocator</fullName>
    </submittedName>
</protein>
<dbReference type="Gene3D" id="3.40.640.10">
    <property type="entry name" value="Type I PLP-dependent aspartate aminotransferase-like (Major domain)"/>
    <property type="match status" value="1"/>
</dbReference>
<dbReference type="Proteomes" id="UP000294919">
    <property type="component" value="Unassembled WGS sequence"/>
</dbReference>
<evidence type="ECO:0000256" key="10">
    <source>
        <dbReference type="ARBA" id="ARBA00023015"/>
    </source>
</evidence>
<gene>
    <name evidence="16" type="ORF">EV214_106106</name>
</gene>
<comment type="subcellular location">
    <subcellularLocation>
        <location evidence="2">Cell membrane</location>
        <topology evidence="2">Multi-pass membrane protein</topology>
    </subcellularLocation>
</comment>
<evidence type="ECO:0000256" key="2">
    <source>
        <dbReference type="ARBA" id="ARBA00004651"/>
    </source>
</evidence>
<evidence type="ECO:0000256" key="14">
    <source>
        <dbReference type="SAM" id="Phobius"/>
    </source>
</evidence>
<keyword evidence="7 14" id="KW-0812">Transmembrane</keyword>
<feature type="transmembrane region" description="Helical" evidence="14">
    <location>
        <begin position="337"/>
        <end position="360"/>
    </location>
</feature>